<gene>
    <name evidence="2" type="ORF">GCM10007853_02660</name>
</gene>
<proteinExistence type="predicted"/>
<sequence length="175" mass="18870">MPTSVNSLKSDEALSSRASSDPHFELDDSWIYKVSVIADRIARRIAHIASRVGDLNLSQWRVLAAIGDQDGRTASQVVELTPMDKGIVSRAVASLVAQGYLKREASNTDGRLSHLYMTASGRKIFEAIVAELDATGANGDALLIGEDRALFLATLDRLISDYAAPSEIARATSPR</sequence>
<dbReference type="PANTHER" id="PTHR33164:SF57">
    <property type="entry name" value="MARR-FAMILY TRANSCRIPTIONAL REGULATOR"/>
    <property type="match status" value="1"/>
</dbReference>
<reference evidence="2" key="1">
    <citation type="journal article" date="2014" name="Int. J. Syst. Evol. Microbiol.">
        <title>Complete genome of a new Firmicutes species belonging to the dominant human colonic microbiota ('Ruminococcus bicirculans') reveals two chromosomes and a selective capacity to utilize plant glucans.</title>
        <authorList>
            <consortium name="NISC Comparative Sequencing Program"/>
            <person name="Wegmann U."/>
            <person name="Louis P."/>
            <person name="Goesmann A."/>
            <person name="Henrissat B."/>
            <person name="Duncan S.H."/>
            <person name="Flint H.J."/>
        </authorList>
    </citation>
    <scope>NUCLEOTIDE SEQUENCE</scope>
    <source>
        <strain evidence="2">NBRC 108219</strain>
    </source>
</reference>
<dbReference type="Pfam" id="PF12802">
    <property type="entry name" value="MarR_2"/>
    <property type="match status" value="1"/>
</dbReference>
<dbReference type="InterPro" id="IPR000835">
    <property type="entry name" value="HTH_MarR-typ"/>
</dbReference>
<dbReference type="InterPro" id="IPR036388">
    <property type="entry name" value="WH-like_DNA-bd_sf"/>
</dbReference>
<protein>
    <recommendedName>
        <fullName evidence="1">HTH marR-type domain-containing protein</fullName>
    </recommendedName>
</protein>
<dbReference type="RefSeq" id="WP_284386713.1">
    <property type="nucleotide sequence ID" value="NZ_BSNK01000001.1"/>
</dbReference>
<dbReference type="Gene3D" id="1.10.10.10">
    <property type="entry name" value="Winged helix-like DNA-binding domain superfamily/Winged helix DNA-binding domain"/>
    <property type="match status" value="1"/>
</dbReference>
<dbReference type="InterPro" id="IPR036390">
    <property type="entry name" value="WH_DNA-bd_sf"/>
</dbReference>
<dbReference type="SUPFAM" id="SSF46785">
    <property type="entry name" value="Winged helix' DNA-binding domain"/>
    <property type="match status" value="1"/>
</dbReference>
<reference evidence="2" key="2">
    <citation type="submission" date="2023-01" db="EMBL/GenBank/DDBJ databases">
        <title>Draft genome sequence of Algimonas ampicilliniresistens strain NBRC 108219.</title>
        <authorList>
            <person name="Sun Q."/>
            <person name="Mori K."/>
        </authorList>
    </citation>
    <scope>NUCLEOTIDE SEQUENCE</scope>
    <source>
        <strain evidence="2">NBRC 108219</strain>
    </source>
</reference>
<evidence type="ECO:0000313" key="2">
    <source>
        <dbReference type="EMBL" id="GLQ22392.1"/>
    </source>
</evidence>
<dbReference type="Proteomes" id="UP001161391">
    <property type="component" value="Unassembled WGS sequence"/>
</dbReference>
<dbReference type="PANTHER" id="PTHR33164">
    <property type="entry name" value="TRANSCRIPTIONAL REGULATOR, MARR FAMILY"/>
    <property type="match status" value="1"/>
</dbReference>
<evidence type="ECO:0000259" key="1">
    <source>
        <dbReference type="PROSITE" id="PS50995"/>
    </source>
</evidence>
<dbReference type="EMBL" id="BSNK01000001">
    <property type="protein sequence ID" value="GLQ22392.1"/>
    <property type="molecule type" value="Genomic_DNA"/>
</dbReference>
<keyword evidence="3" id="KW-1185">Reference proteome</keyword>
<dbReference type="SMART" id="SM00347">
    <property type="entry name" value="HTH_MARR"/>
    <property type="match status" value="1"/>
</dbReference>
<feature type="domain" description="HTH marR-type" evidence="1">
    <location>
        <begin position="27"/>
        <end position="160"/>
    </location>
</feature>
<name>A0ABQ5V5N2_9PROT</name>
<accession>A0ABQ5V5N2</accession>
<dbReference type="InterPro" id="IPR039422">
    <property type="entry name" value="MarR/SlyA-like"/>
</dbReference>
<organism evidence="2 3">
    <name type="scientific">Algimonas ampicilliniresistens</name>
    <dbReference type="NCBI Taxonomy" id="1298735"/>
    <lineage>
        <taxon>Bacteria</taxon>
        <taxon>Pseudomonadati</taxon>
        <taxon>Pseudomonadota</taxon>
        <taxon>Alphaproteobacteria</taxon>
        <taxon>Maricaulales</taxon>
        <taxon>Robiginitomaculaceae</taxon>
        <taxon>Algimonas</taxon>
    </lineage>
</organism>
<comment type="caution">
    <text evidence="2">The sequence shown here is derived from an EMBL/GenBank/DDBJ whole genome shotgun (WGS) entry which is preliminary data.</text>
</comment>
<dbReference type="PROSITE" id="PS50995">
    <property type="entry name" value="HTH_MARR_2"/>
    <property type="match status" value="1"/>
</dbReference>
<evidence type="ECO:0000313" key="3">
    <source>
        <dbReference type="Proteomes" id="UP001161391"/>
    </source>
</evidence>